<feature type="region of interest" description="Disordered" evidence="1">
    <location>
        <begin position="364"/>
        <end position="394"/>
    </location>
</feature>
<evidence type="ECO:0000256" key="1">
    <source>
        <dbReference type="SAM" id="MobiDB-lite"/>
    </source>
</evidence>
<feature type="region of interest" description="Disordered" evidence="1">
    <location>
        <begin position="591"/>
        <end position="611"/>
    </location>
</feature>
<evidence type="ECO:0008006" key="3">
    <source>
        <dbReference type="Google" id="ProtNLM"/>
    </source>
</evidence>
<feature type="compositionally biased region" description="Gly residues" evidence="1">
    <location>
        <begin position="152"/>
        <end position="163"/>
    </location>
</feature>
<feature type="region of interest" description="Disordered" evidence="1">
    <location>
        <begin position="152"/>
        <end position="185"/>
    </location>
</feature>
<proteinExistence type="predicted"/>
<name>A0A022WF10_TRIRU</name>
<feature type="compositionally biased region" description="Basic and acidic residues" evidence="1">
    <location>
        <begin position="379"/>
        <end position="394"/>
    </location>
</feature>
<dbReference type="OrthoDB" id="420046at2759"/>
<sequence>MTRKKKAGERKKDSPPGGDSLASSTVSVSASPSHQEQKPQGSSSVPKAIKPPPAEPSTSALIICRNKHWRYISSFHGPWLQLPPEILESLAYSNYASPQPQPIDPAVFFDLIKIRQLIEEATDLAVRAANGTISSPGNSSYNSGYGLLGGNGGGPMGGSGVRGSRGDGTTKLSRERRHRMREHATQKLSKAYALDEIAASVATMQSASALEEVAKLVLQRNENDCDAKYVHFFHEKIPSRSLVQCTSLRPLDDIIAMRQLDGATYRTRAVAKMLKDDLLGAARDLTEGLAACRACGRQHEDIRKDIEVVTESSRRKMMPSRFSQKIDENDQPRGLEAQLLFHRAGVYLSISCQHIHEALTAYEKTKESHGPTNGDDDTQDVKENGGDPKDRQAHRHWLEERKIVKSNARRALRDYLAFLSLIKYTPGPTPSKLQDGTFATLYKIYPVSDLFSSTPPADLPPYPEESDALIVPNQGNAGQQARSSDVCHEAVTYHPLLTDALHSILICHSILQTPEKEFVRHAHMVARVARICDGYPIFLAPRSPSRSDWMEILHRTDNWLKIRPWETLCAPAPLPGHNIYKKATADPAIPAATQPEIPPEPAQKTPPAPTQEVMAHTSQMNNAVFKRWAQDDSKDFPFCNERAAAVSWWVQMAPVSAGTARSKGKKSAGSSKGEPVENEGHKSEQEKRLTDEKPINISVQDRAHG</sequence>
<evidence type="ECO:0000313" key="2">
    <source>
        <dbReference type="EMBL" id="EZF56721.1"/>
    </source>
</evidence>
<dbReference type="EMBL" id="KK207710">
    <property type="protein sequence ID" value="EZF56721.1"/>
    <property type="molecule type" value="Genomic_DNA"/>
</dbReference>
<gene>
    <name evidence="2" type="ORF">H103_00910</name>
</gene>
<feature type="region of interest" description="Disordered" evidence="1">
    <location>
        <begin position="656"/>
        <end position="705"/>
    </location>
</feature>
<feature type="compositionally biased region" description="Low complexity" evidence="1">
    <location>
        <begin position="20"/>
        <end position="33"/>
    </location>
</feature>
<organism evidence="2">
    <name type="scientific">Trichophyton rubrum CBS 288.86</name>
    <dbReference type="NCBI Taxonomy" id="1215330"/>
    <lineage>
        <taxon>Eukaryota</taxon>
        <taxon>Fungi</taxon>
        <taxon>Dikarya</taxon>
        <taxon>Ascomycota</taxon>
        <taxon>Pezizomycotina</taxon>
        <taxon>Eurotiomycetes</taxon>
        <taxon>Eurotiomycetidae</taxon>
        <taxon>Onygenales</taxon>
        <taxon>Arthrodermataceae</taxon>
        <taxon>Trichophyton</taxon>
    </lineage>
</organism>
<feature type="compositionally biased region" description="Basic and acidic residues" evidence="1">
    <location>
        <begin position="674"/>
        <end position="694"/>
    </location>
</feature>
<feature type="compositionally biased region" description="Low complexity" evidence="1">
    <location>
        <begin position="656"/>
        <end position="673"/>
    </location>
</feature>
<feature type="region of interest" description="Disordered" evidence="1">
    <location>
        <begin position="1"/>
        <end position="56"/>
    </location>
</feature>
<dbReference type="HOGENOM" id="CLU_012587_0_0_1"/>
<feature type="compositionally biased region" description="Pro residues" evidence="1">
    <location>
        <begin position="596"/>
        <end position="609"/>
    </location>
</feature>
<reference evidence="2" key="1">
    <citation type="submission" date="2014-02" db="EMBL/GenBank/DDBJ databases">
        <title>The Genome Sequence of Trichophyton rubrum (morphotype fischeri) CBS 288.86.</title>
        <authorList>
            <consortium name="The Broad Institute Genomics Platform"/>
            <person name="Cuomo C.A."/>
            <person name="White T.C."/>
            <person name="Graser Y."/>
            <person name="Martinez-Rossi N."/>
            <person name="Heitman J."/>
            <person name="Young S.K."/>
            <person name="Zeng Q."/>
            <person name="Gargeya S."/>
            <person name="Abouelleil A."/>
            <person name="Alvarado L."/>
            <person name="Chapman S.B."/>
            <person name="Gainer-Dewar J."/>
            <person name="Goldberg J."/>
            <person name="Griggs A."/>
            <person name="Gujja S."/>
            <person name="Hansen M."/>
            <person name="Howarth C."/>
            <person name="Imamovic A."/>
            <person name="Larimer J."/>
            <person name="Martinez D."/>
            <person name="Murphy C."/>
            <person name="Pearson M.D."/>
            <person name="Persinoti G."/>
            <person name="Poon T."/>
            <person name="Priest M."/>
            <person name="Roberts A.D."/>
            <person name="Saif S."/>
            <person name="Shea T.D."/>
            <person name="Sykes S.N."/>
            <person name="Wortman J."/>
            <person name="Nusbaum C."/>
            <person name="Birren B."/>
        </authorList>
    </citation>
    <scope>NUCLEOTIDE SEQUENCE [LARGE SCALE GENOMIC DNA]</scope>
    <source>
        <strain evidence="2">CBS 288.86</strain>
    </source>
</reference>
<dbReference type="AlphaFoldDB" id="A0A022WF10"/>
<dbReference type="Proteomes" id="UP000023758">
    <property type="component" value="Unassembled WGS sequence"/>
</dbReference>
<accession>A0A022WF10</accession>
<protein>
    <recommendedName>
        <fullName evidence="3">Histidine kinase group protein</fullName>
    </recommendedName>
</protein>